<dbReference type="EMBL" id="AP024686">
    <property type="protein sequence ID" value="BCX31526.1"/>
    <property type="molecule type" value="Genomic_DNA"/>
</dbReference>
<name>A0ABN6GL79_LATCU</name>
<evidence type="ECO:0000313" key="1">
    <source>
        <dbReference type="EMBL" id="BCX31526.1"/>
    </source>
</evidence>
<geneLocation type="plasmid" evidence="1 2">
    <name>WDN19_con2</name>
</geneLocation>
<reference evidence="1 2" key="1">
    <citation type="submission" date="2021-05" db="EMBL/GenBank/DDBJ databases">
        <title>Complete Genome Sequence of Latilactobacillus sp. Strain WDN19, a High D-Aspartate-producing Lactic Acid Bacterium Isolated from a Japanese Pickle.</title>
        <authorList>
            <person name="Kajitani K."/>
            <person name="Takahashi S."/>
        </authorList>
    </citation>
    <scope>NUCLEOTIDE SEQUENCE [LARGE SCALE GENOMIC DNA]</scope>
    <source>
        <strain evidence="1 2">WDN19</strain>
        <plasmid evidence="1 2">WDN19_con2</plasmid>
    </source>
</reference>
<evidence type="ECO:0000313" key="2">
    <source>
        <dbReference type="Proteomes" id="UP000825100"/>
    </source>
</evidence>
<protein>
    <submittedName>
        <fullName evidence="1">Uncharacterized protein</fullName>
    </submittedName>
</protein>
<dbReference type="Proteomes" id="UP000825100">
    <property type="component" value="Plasmid WDN19_con2"/>
</dbReference>
<sequence length="104" mass="12188">MRKQLIQGLHLVRDPENPKLVSLNTDKVYVWQITHQTKGTPKVGNLAVVETKKGQQHIIILDIVDAPKDERWHRAAIKFENRQTHHVAVQKQFEQYLAQYRVTK</sequence>
<keyword evidence="1" id="KW-0614">Plasmid</keyword>
<dbReference type="InterPro" id="IPR043895">
    <property type="entry name" value="DUF5839"/>
</dbReference>
<dbReference type="RefSeq" id="WP_052039302.1">
    <property type="nucleotide sequence ID" value="NZ_AP024686.1"/>
</dbReference>
<keyword evidence="2" id="KW-1185">Reference proteome</keyword>
<dbReference type="Pfam" id="PF19157">
    <property type="entry name" value="DUF5839"/>
    <property type="match status" value="1"/>
</dbReference>
<accession>A0ABN6GL79</accession>
<organism evidence="1 2">
    <name type="scientific">Latilactobacillus curvatus</name>
    <name type="common">Lactobacillus curvatus</name>
    <dbReference type="NCBI Taxonomy" id="28038"/>
    <lineage>
        <taxon>Bacteria</taxon>
        <taxon>Bacillati</taxon>
        <taxon>Bacillota</taxon>
        <taxon>Bacilli</taxon>
        <taxon>Lactobacillales</taxon>
        <taxon>Lactobacillaceae</taxon>
        <taxon>Latilactobacillus</taxon>
    </lineage>
</organism>
<proteinExistence type="predicted"/>
<gene>
    <name evidence="1" type="ORF">LTWDN19_20930</name>
</gene>